<dbReference type="InterPro" id="IPR013057">
    <property type="entry name" value="AA_transpt_TM"/>
</dbReference>
<feature type="transmembrane region" description="Helical" evidence="6">
    <location>
        <begin position="99"/>
        <end position="119"/>
    </location>
</feature>
<feature type="transmembrane region" description="Helical" evidence="6">
    <location>
        <begin position="199"/>
        <end position="217"/>
    </location>
</feature>
<keyword evidence="2 6" id="KW-0812">Transmembrane</keyword>
<evidence type="ECO:0000259" key="7">
    <source>
        <dbReference type="Pfam" id="PF01490"/>
    </source>
</evidence>
<evidence type="ECO:0000256" key="4">
    <source>
        <dbReference type="ARBA" id="ARBA00022989"/>
    </source>
</evidence>
<evidence type="ECO:0000256" key="6">
    <source>
        <dbReference type="SAM" id="Phobius"/>
    </source>
</evidence>
<keyword evidence="4 6" id="KW-1133">Transmembrane helix</keyword>
<evidence type="ECO:0000313" key="9">
    <source>
        <dbReference type="Proteomes" id="UP001279734"/>
    </source>
</evidence>
<dbReference type="AlphaFoldDB" id="A0AAD3XT46"/>
<sequence>MEAVQVETIEGQDHQQSKKGTTFLRTCFNGLNALAGVGLLSTPYALSEGGWLSLLLLFAVAALFFYTGLLLHRCMEANPLIRTYPDIGGVAFGWKGRTFITILMCLELYFAAVEFLILVGDSFEKLFPNTTLFASAKLSLKQGFTILAALVVLPTTWLKSLGLLSYVSASGVFASIVVICSVVWVGAVDGVGFHERGVLFHKSGLVTAVSMYSFCYCGHGVFPTLRNSMKDRSQFHKVLIICFSLSTLGYGSMAILGYLMYGENIMSQVTLNLPLKKISSQIAIYATLINPLTKYALIITPVATSIEEKFPCFLTGRSISIVTRTVLVLSTLIVALIIPFFGSVMSFIGSFLGIAVAILFPSICYLKLNGPCRRLGLELMILALVLLVGSLIATVGTYDSVRRIIGELRSE</sequence>
<feature type="transmembrane region" description="Helical" evidence="6">
    <location>
        <begin position="347"/>
        <end position="368"/>
    </location>
</feature>
<proteinExistence type="predicted"/>
<feature type="transmembrane region" description="Helical" evidence="6">
    <location>
        <begin position="282"/>
        <end position="300"/>
    </location>
</feature>
<dbReference type="Pfam" id="PF01490">
    <property type="entry name" value="Aa_trans"/>
    <property type="match status" value="1"/>
</dbReference>
<reference evidence="8" key="1">
    <citation type="submission" date="2023-05" db="EMBL/GenBank/DDBJ databases">
        <title>Nepenthes gracilis genome sequencing.</title>
        <authorList>
            <person name="Fukushima K."/>
        </authorList>
    </citation>
    <scope>NUCLEOTIDE SEQUENCE</scope>
    <source>
        <strain evidence="8">SING2019-196</strain>
    </source>
</reference>
<dbReference type="PANTHER" id="PTHR22950:SF698">
    <property type="entry name" value="AMINO ACID TRANSPORTER TRANSMEMBRANE DOMAIN-CONTAINING PROTEIN"/>
    <property type="match status" value="1"/>
</dbReference>
<feature type="transmembrane region" description="Helical" evidence="6">
    <location>
        <begin position="51"/>
        <end position="72"/>
    </location>
</feature>
<feature type="transmembrane region" description="Helical" evidence="6">
    <location>
        <begin position="321"/>
        <end position="341"/>
    </location>
</feature>
<accession>A0AAD3XT46</accession>
<dbReference type="PANTHER" id="PTHR22950">
    <property type="entry name" value="AMINO ACID TRANSPORTER"/>
    <property type="match status" value="1"/>
</dbReference>
<feature type="transmembrane region" description="Helical" evidence="6">
    <location>
        <begin position="375"/>
        <end position="398"/>
    </location>
</feature>
<organism evidence="8 9">
    <name type="scientific">Nepenthes gracilis</name>
    <name type="common">Slender pitcher plant</name>
    <dbReference type="NCBI Taxonomy" id="150966"/>
    <lineage>
        <taxon>Eukaryota</taxon>
        <taxon>Viridiplantae</taxon>
        <taxon>Streptophyta</taxon>
        <taxon>Embryophyta</taxon>
        <taxon>Tracheophyta</taxon>
        <taxon>Spermatophyta</taxon>
        <taxon>Magnoliopsida</taxon>
        <taxon>eudicotyledons</taxon>
        <taxon>Gunneridae</taxon>
        <taxon>Pentapetalae</taxon>
        <taxon>Caryophyllales</taxon>
        <taxon>Nepenthaceae</taxon>
        <taxon>Nepenthes</taxon>
    </lineage>
</organism>
<evidence type="ECO:0000256" key="5">
    <source>
        <dbReference type="ARBA" id="ARBA00023136"/>
    </source>
</evidence>
<comment type="subcellular location">
    <subcellularLocation>
        <location evidence="1">Membrane</location>
        <topology evidence="1">Multi-pass membrane protein</topology>
    </subcellularLocation>
</comment>
<evidence type="ECO:0000313" key="8">
    <source>
        <dbReference type="EMBL" id="GMH15300.1"/>
    </source>
</evidence>
<evidence type="ECO:0000256" key="2">
    <source>
        <dbReference type="ARBA" id="ARBA00022692"/>
    </source>
</evidence>
<dbReference type="Proteomes" id="UP001279734">
    <property type="component" value="Unassembled WGS sequence"/>
</dbReference>
<dbReference type="GO" id="GO:0015179">
    <property type="term" value="F:L-amino acid transmembrane transporter activity"/>
    <property type="evidence" value="ECO:0007669"/>
    <property type="project" value="TreeGrafter"/>
</dbReference>
<feature type="transmembrane region" description="Helical" evidence="6">
    <location>
        <begin position="139"/>
        <end position="158"/>
    </location>
</feature>
<name>A0AAD3XT46_NEPGR</name>
<evidence type="ECO:0000256" key="1">
    <source>
        <dbReference type="ARBA" id="ARBA00004141"/>
    </source>
</evidence>
<feature type="domain" description="Amino acid transporter transmembrane" evidence="7">
    <location>
        <begin position="20"/>
        <end position="398"/>
    </location>
</feature>
<feature type="transmembrane region" description="Helical" evidence="6">
    <location>
        <begin position="23"/>
        <end position="45"/>
    </location>
</feature>
<feature type="transmembrane region" description="Helical" evidence="6">
    <location>
        <begin position="238"/>
        <end position="262"/>
    </location>
</feature>
<keyword evidence="3" id="KW-0029">Amino-acid transport</keyword>
<evidence type="ECO:0000256" key="3">
    <source>
        <dbReference type="ARBA" id="ARBA00022970"/>
    </source>
</evidence>
<keyword evidence="3" id="KW-0813">Transport</keyword>
<dbReference type="GO" id="GO:0005774">
    <property type="term" value="C:vacuolar membrane"/>
    <property type="evidence" value="ECO:0007669"/>
    <property type="project" value="TreeGrafter"/>
</dbReference>
<keyword evidence="9" id="KW-1185">Reference proteome</keyword>
<gene>
    <name evidence="8" type="ORF">Nepgr_017141</name>
</gene>
<feature type="transmembrane region" description="Helical" evidence="6">
    <location>
        <begin position="163"/>
        <end position="187"/>
    </location>
</feature>
<comment type="caution">
    <text evidence="8">The sequence shown here is derived from an EMBL/GenBank/DDBJ whole genome shotgun (WGS) entry which is preliminary data.</text>
</comment>
<keyword evidence="5 6" id="KW-0472">Membrane</keyword>
<protein>
    <recommendedName>
        <fullName evidence="7">Amino acid transporter transmembrane domain-containing protein</fullName>
    </recommendedName>
</protein>
<dbReference type="EMBL" id="BSYO01000015">
    <property type="protein sequence ID" value="GMH15300.1"/>
    <property type="molecule type" value="Genomic_DNA"/>
</dbReference>